<organism evidence="2 3">
    <name type="scientific">Brevundimonas staleyi</name>
    <dbReference type="NCBI Taxonomy" id="74326"/>
    <lineage>
        <taxon>Bacteria</taxon>
        <taxon>Pseudomonadati</taxon>
        <taxon>Pseudomonadota</taxon>
        <taxon>Alphaproteobacteria</taxon>
        <taxon>Caulobacterales</taxon>
        <taxon>Caulobacteraceae</taxon>
        <taxon>Brevundimonas</taxon>
    </lineage>
</organism>
<evidence type="ECO:0008006" key="4">
    <source>
        <dbReference type="Google" id="ProtNLM"/>
    </source>
</evidence>
<evidence type="ECO:0000313" key="3">
    <source>
        <dbReference type="Proteomes" id="UP001596152"/>
    </source>
</evidence>
<keyword evidence="1" id="KW-0732">Signal</keyword>
<evidence type="ECO:0000256" key="1">
    <source>
        <dbReference type="SAM" id="SignalP"/>
    </source>
</evidence>
<keyword evidence="3" id="KW-1185">Reference proteome</keyword>
<dbReference type="EMBL" id="JBHSLF010000055">
    <property type="protein sequence ID" value="MFC5345989.1"/>
    <property type="molecule type" value="Genomic_DNA"/>
</dbReference>
<reference evidence="3" key="1">
    <citation type="journal article" date="2019" name="Int. J. Syst. Evol. Microbiol.">
        <title>The Global Catalogue of Microorganisms (GCM) 10K type strain sequencing project: providing services to taxonomists for standard genome sequencing and annotation.</title>
        <authorList>
            <consortium name="The Broad Institute Genomics Platform"/>
            <consortium name="The Broad Institute Genome Sequencing Center for Infectious Disease"/>
            <person name="Wu L."/>
            <person name="Ma J."/>
        </authorList>
    </citation>
    <scope>NUCLEOTIDE SEQUENCE [LARGE SCALE GENOMIC DNA]</scope>
    <source>
        <strain evidence="3">JCM 12125</strain>
    </source>
</reference>
<name>A0ABW0FX00_9CAUL</name>
<protein>
    <recommendedName>
        <fullName evidence="4">Secreted protein</fullName>
    </recommendedName>
</protein>
<feature type="signal peptide" evidence="1">
    <location>
        <begin position="1"/>
        <end position="25"/>
    </location>
</feature>
<sequence length="129" mass="13998">MYGFRAGMGAVAGLMVAISAGGAVAQQRVVAEIPYVTCDGSQWRASLSGEQFHHRPANGDAGHSDRIIRYRTWGGGCWQATWNSSSRTFFHTPASGAEGHPDTILNFEDWDGARWTARRDGSDWVVTPG</sequence>
<comment type="caution">
    <text evidence="2">The sequence shown here is derived from an EMBL/GenBank/DDBJ whole genome shotgun (WGS) entry which is preliminary data.</text>
</comment>
<dbReference type="RefSeq" id="WP_374038439.1">
    <property type="nucleotide sequence ID" value="NZ_CP169082.1"/>
</dbReference>
<gene>
    <name evidence="2" type="ORF">ACFPIE_18900</name>
</gene>
<evidence type="ECO:0000313" key="2">
    <source>
        <dbReference type="EMBL" id="MFC5345989.1"/>
    </source>
</evidence>
<dbReference type="Proteomes" id="UP001596152">
    <property type="component" value="Unassembled WGS sequence"/>
</dbReference>
<accession>A0ABW0FX00</accession>
<feature type="chain" id="PRO_5047539965" description="Secreted protein" evidence="1">
    <location>
        <begin position="26"/>
        <end position="129"/>
    </location>
</feature>
<proteinExistence type="predicted"/>